<proteinExistence type="predicted"/>
<sequence>MDEPLTWSVVANVSRDAYTPQRGKAKRPGTRHFVPGAKVWVMPVVWGDGGDQRYVVGTRRGTGGRHLIRLVLNTDRLVNFSVKPVHSPAVYAAMGQPHYADVAPTLYLDREHAQHSADAWKWDRTRRPHLGLWEFDSGMHNADEECAFCDGRDAAQAGEEAINPYEVPIAENEGSVDWWSTDHGLWRAGWLTEKDIVNPNRLDDLALRLLGFARNRARRRAELLAEAVAGRTLAELQADGYGRDRLRFVRGDRRPRRLDGIVQAWLDDDDRVVRTQSG</sequence>
<evidence type="ECO:0000313" key="2">
    <source>
        <dbReference type="Proteomes" id="UP000598996"/>
    </source>
</evidence>
<dbReference type="EMBL" id="JAENHO010000003">
    <property type="protein sequence ID" value="MBL7254892.1"/>
    <property type="molecule type" value="Genomic_DNA"/>
</dbReference>
<reference evidence="1 2" key="1">
    <citation type="submission" date="2021-01" db="EMBL/GenBank/DDBJ databases">
        <title>Actinoplanes sp. nov. LDG1-01 isolated from lichen.</title>
        <authorList>
            <person name="Saeng-In P."/>
            <person name="Phongsopitanun W."/>
            <person name="Kanchanasin P."/>
            <person name="Yuki M."/>
            <person name="Kudo T."/>
            <person name="Ohkuma M."/>
            <person name="Tanasupawat S."/>
        </authorList>
    </citation>
    <scope>NUCLEOTIDE SEQUENCE [LARGE SCALE GENOMIC DNA]</scope>
    <source>
        <strain evidence="1 2">LDG1-01</strain>
    </source>
</reference>
<evidence type="ECO:0000313" key="1">
    <source>
        <dbReference type="EMBL" id="MBL7254892.1"/>
    </source>
</evidence>
<keyword evidence="2" id="KW-1185">Reference proteome</keyword>
<accession>A0ABS1VMA6</accession>
<protein>
    <submittedName>
        <fullName evidence="1">Uncharacterized protein</fullName>
    </submittedName>
</protein>
<comment type="caution">
    <text evidence="1">The sequence shown here is derived from an EMBL/GenBank/DDBJ whole genome shotgun (WGS) entry which is preliminary data.</text>
</comment>
<organism evidence="1 2">
    <name type="scientific">Paractinoplanes lichenicola</name>
    <dbReference type="NCBI Taxonomy" id="2802976"/>
    <lineage>
        <taxon>Bacteria</taxon>
        <taxon>Bacillati</taxon>
        <taxon>Actinomycetota</taxon>
        <taxon>Actinomycetes</taxon>
        <taxon>Micromonosporales</taxon>
        <taxon>Micromonosporaceae</taxon>
        <taxon>Paractinoplanes</taxon>
    </lineage>
</organism>
<dbReference type="RefSeq" id="WP_202991396.1">
    <property type="nucleotide sequence ID" value="NZ_JAENHO010000003.1"/>
</dbReference>
<dbReference type="Proteomes" id="UP000598996">
    <property type="component" value="Unassembled WGS sequence"/>
</dbReference>
<name>A0ABS1VMA6_9ACTN</name>
<gene>
    <name evidence="1" type="ORF">JKJ07_11270</name>
</gene>